<dbReference type="InterPro" id="IPR043132">
    <property type="entry name" value="BCAT-like_C"/>
</dbReference>
<dbReference type="SUPFAM" id="SSF56752">
    <property type="entry name" value="D-aminoacid aminotransferase-like PLP-dependent enzymes"/>
    <property type="match status" value="1"/>
</dbReference>
<protein>
    <submittedName>
        <fullName evidence="2">Aminodeoxychorismate lyase</fullName>
        <ecNumber evidence="2">4.1.3.38</ecNumber>
    </submittedName>
</protein>
<dbReference type="Proteomes" id="UP000824190">
    <property type="component" value="Unassembled WGS sequence"/>
</dbReference>
<dbReference type="PANTHER" id="PTHR42743">
    <property type="entry name" value="AMINO-ACID AMINOTRANSFERASE"/>
    <property type="match status" value="1"/>
</dbReference>
<dbReference type="GO" id="GO:0046394">
    <property type="term" value="P:carboxylic acid biosynthetic process"/>
    <property type="evidence" value="ECO:0007669"/>
    <property type="project" value="UniProtKB-ARBA"/>
</dbReference>
<dbReference type="InterPro" id="IPR036038">
    <property type="entry name" value="Aminotransferase-like"/>
</dbReference>
<dbReference type="InterPro" id="IPR043131">
    <property type="entry name" value="BCAT-like_N"/>
</dbReference>
<dbReference type="NCBIfam" id="NF005886">
    <property type="entry name" value="PRK07849.1-1"/>
    <property type="match status" value="1"/>
</dbReference>
<dbReference type="Pfam" id="PF01063">
    <property type="entry name" value="Aminotran_4"/>
    <property type="match status" value="1"/>
</dbReference>
<dbReference type="Gene3D" id="3.30.470.10">
    <property type="match status" value="1"/>
</dbReference>
<comment type="caution">
    <text evidence="2">The sequence shown here is derived from an EMBL/GenBank/DDBJ whole genome shotgun (WGS) entry which is preliminary data.</text>
</comment>
<evidence type="ECO:0000256" key="1">
    <source>
        <dbReference type="ARBA" id="ARBA00009320"/>
    </source>
</evidence>
<dbReference type="Gene3D" id="3.20.10.10">
    <property type="entry name" value="D-amino Acid Aminotransferase, subunit A, domain 2"/>
    <property type="match status" value="1"/>
</dbReference>
<reference evidence="2" key="2">
    <citation type="submission" date="2021-04" db="EMBL/GenBank/DDBJ databases">
        <authorList>
            <person name="Gilroy R."/>
        </authorList>
    </citation>
    <scope>NUCLEOTIDE SEQUENCE</scope>
    <source>
        <strain evidence="2">CHK32-1732</strain>
    </source>
</reference>
<dbReference type="EMBL" id="DXGC01000009">
    <property type="protein sequence ID" value="HIW90234.1"/>
    <property type="molecule type" value="Genomic_DNA"/>
</dbReference>
<dbReference type="EC" id="4.1.3.38" evidence="2"/>
<keyword evidence="2" id="KW-0456">Lyase</keyword>
<dbReference type="GO" id="GO:0008696">
    <property type="term" value="F:4-amino-4-deoxychorismate lyase activity"/>
    <property type="evidence" value="ECO:0007669"/>
    <property type="project" value="UniProtKB-EC"/>
</dbReference>
<dbReference type="InterPro" id="IPR050571">
    <property type="entry name" value="Class-IV_PLP-Dep_Aminotrnsfr"/>
</dbReference>
<dbReference type="NCBIfam" id="NF005887">
    <property type="entry name" value="PRK07849.1-2"/>
    <property type="match status" value="1"/>
</dbReference>
<organism evidence="2 3">
    <name type="scientific">Candidatus Corynebacterium avicola</name>
    <dbReference type="NCBI Taxonomy" id="2838527"/>
    <lineage>
        <taxon>Bacteria</taxon>
        <taxon>Bacillati</taxon>
        <taxon>Actinomycetota</taxon>
        <taxon>Actinomycetes</taxon>
        <taxon>Mycobacteriales</taxon>
        <taxon>Corynebacteriaceae</taxon>
        <taxon>Corynebacterium</taxon>
    </lineage>
</organism>
<dbReference type="PANTHER" id="PTHR42743:SF11">
    <property type="entry name" value="AMINODEOXYCHORISMATE LYASE"/>
    <property type="match status" value="1"/>
</dbReference>
<dbReference type="InterPro" id="IPR001544">
    <property type="entry name" value="Aminotrans_IV"/>
</dbReference>
<sequence>MSTSTPSADLSDIVVDVHPAGGPAPHLVDGTVPVIHIDDLAARRGDGIFETLMVRDGRVRNLDRHLDRFVRGADLLDLPTPDTDRWLAAVDTALDAWREAGGQEASLRWLYSRGRESTGEVTGWVTISPESDSVIEQRSDGVRVMTAHRGFSLDIESDSPWALVGAKTLSYAMNMAALRYAKSQGLDDVIFIGDGDRVLEGPTSTVVAVTGGRMVTPVQEVGVLPGTTQATLFRLAAEHGWETGDEVLTVDDLKAADGVWLVSSVRIHARVTEIDGTPQSRPEQADEVEALMVEAATR</sequence>
<evidence type="ECO:0000313" key="3">
    <source>
        <dbReference type="Proteomes" id="UP000824190"/>
    </source>
</evidence>
<comment type="similarity">
    <text evidence="1">Belongs to the class-IV pyridoxal-phosphate-dependent aminotransferase family.</text>
</comment>
<evidence type="ECO:0000313" key="2">
    <source>
        <dbReference type="EMBL" id="HIW90234.1"/>
    </source>
</evidence>
<accession>A0A9D1RMC3</accession>
<reference evidence="2" key="1">
    <citation type="journal article" date="2021" name="PeerJ">
        <title>Extensive microbial diversity within the chicken gut microbiome revealed by metagenomics and culture.</title>
        <authorList>
            <person name="Gilroy R."/>
            <person name="Ravi A."/>
            <person name="Getino M."/>
            <person name="Pursley I."/>
            <person name="Horton D.L."/>
            <person name="Alikhan N.F."/>
            <person name="Baker D."/>
            <person name="Gharbi K."/>
            <person name="Hall N."/>
            <person name="Watson M."/>
            <person name="Adriaenssens E.M."/>
            <person name="Foster-Nyarko E."/>
            <person name="Jarju S."/>
            <person name="Secka A."/>
            <person name="Antonio M."/>
            <person name="Oren A."/>
            <person name="Chaudhuri R.R."/>
            <person name="La Ragione R."/>
            <person name="Hildebrand F."/>
            <person name="Pallen M.J."/>
        </authorList>
    </citation>
    <scope>NUCLEOTIDE SEQUENCE</scope>
    <source>
        <strain evidence="2">CHK32-1732</strain>
    </source>
</reference>
<dbReference type="AlphaFoldDB" id="A0A9D1RMC3"/>
<proteinExistence type="inferred from homology"/>
<gene>
    <name evidence="2" type="ORF">H9870_00985</name>
</gene>
<dbReference type="GO" id="GO:0005829">
    <property type="term" value="C:cytosol"/>
    <property type="evidence" value="ECO:0007669"/>
    <property type="project" value="TreeGrafter"/>
</dbReference>
<name>A0A9D1RMC3_9CORY</name>